<organism evidence="2 3">
    <name type="scientific">Lentinula raphanica</name>
    <dbReference type="NCBI Taxonomy" id="153919"/>
    <lineage>
        <taxon>Eukaryota</taxon>
        <taxon>Fungi</taxon>
        <taxon>Dikarya</taxon>
        <taxon>Basidiomycota</taxon>
        <taxon>Agaricomycotina</taxon>
        <taxon>Agaricomycetes</taxon>
        <taxon>Agaricomycetidae</taxon>
        <taxon>Agaricales</taxon>
        <taxon>Marasmiineae</taxon>
        <taxon>Omphalotaceae</taxon>
        <taxon>Lentinula</taxon>
    </lineage>
</organism>
<evidence type="ECO:0000313" key="2">
    <source>
        <dbReference type="EMBL" id="KAJ3840151.1"/>
    </source>
</evidence>
<keyword evidence="3" id="KW-1185">Reference proteome</keyword>
<evidence type="ECO:0000259" key="1">
    <source>
        <dbReference type="Pfam" id="PF20209"/>
    </source>
</evidence>
<dbReference type="Proteomes" id="UP001163846">
    <property type="component" value="Unassembled WGS sequence"/>
</dbReference>
<accession>A0AA38UGD3</accession>
<protein>
    <recommendedName>
        <fullName evidence="1">DUF6570 domain-containing protein</fullName>
    </recommendedName>
</protein>
<proteinExistence type="predicted"/>
<dbReference type="Pfam" id="PF20209">
    <property type="entry name" value="DUF6570"/>
    <property type="match status" value="1"/>
</dbReference>
<dbReference type="AlphaFoldDB" id="A0AA38UGD3"/>
<comment type="caution">
    <text evidence="2">The sequence shown here is derived from an EMBL/GenBank/DDBJ whole genome shotgun (WGS) entry which is preliminary data.</text>
</comment>
<dbReference type="InterPro" id="IPR046700">
    <property type="entry name" value="DUF6570"/>
</dbReference>
<gene>
    <name evidence="2" type="ORF">F5878DRAFT_651200</name>
</gene>
<reference evidence="2" key="1">
    <citation type="submission" date="2022-08" db="EMBL/GenBank/DDBJ databases">
        <authorList>
            <consortium name="DOE Joint Genome Institute"/>
            <person name="Min B."/>
            <person name="Riley R."/>
            <person name="Sierra-Patev S."/>
            <person name="Naranjo-Ortiz M."/>
            <person name="Looney B."/>
            <person name="Konkel Z."/>
            <person name="Slot J.C."/>
            <person name="Sakamoto Y."/>
            <person name="Steenwyk J.L."/>
            <person name="Rokas A."/>
            <person name="Carro J."/>
            <person name="Camarero S."/>
            <person name="Ferreira P."/>
            <person name="Molpeceres G."/>
            <person name="Ruiz-Duenas F.J."/>
            <person name="Serrano A."/>
            <person name="Henrissat B."/>
            <person name="Drula E."/>
            <person name="Hughes K.W."/>
            <person name="Mata J.L."/>
            <person name="Ishikawa N.K."/>
            <person name="Vargas-Isla R."/>
            <person name="Ushijima S."/>
            <person name="Smith C.A."/>
            <person name="Ahrendt S."/>
            <person name="Andreopoulos W."/>
            <person name="He G."/>
            <person name="Labutti K."/>
            <person name="Lipzen A."/>
            <person name="Ng V."/>
            <person name="Sandor L."/>
            <person name="Barry K."/>
            <person name="Martinez A.T."/>
            <person name="Xiao Y."/>
            <person name="Gibbons J.G."/>
            <person name="Terashima K."/>
            <person name="Hibbett D.S."/>
            <person name="Grigoriev I.V."/>
        </authorList>
    </citation>
    <scope>NUCLEOTIDE SEQUENCE</scope>
    <source>
        <strain evidence="2">TFB9207</strain>
    </source>
</reference>
<dbReference type="EMBL" id="MU806092">
    <property type="protein sequence ID" value="KAJ3840151.1"/>
    <property type="molecule type" value="Genomic_DNA"/>
</dbReference>
<sequence>MISRCRAKCWILQFKEQNGSSGSDATAQRGIKGNIIVYPQKVSSVASFLPPNLDEIAAPICVVFVGSRPPTNEWLRKHAKPLAVRPGRVLKALLWLKTHNHFYKDVNINYNLLHNMPEDYILPVHVEHIQPHTALDSDDGEQMTSNDESSVTFDSVVITDVDGSATSSQMRAAAVRHVENNGGFIQIPHEAQPLNEFFNTAMFPMLYPTLFPYGIGGFENIHRTHRVSLKHQYLQTAYVLFLSVWPQEIVSLLTPQKNSKFLISCVRSML</sequence>
<evidence type="ECO:0000313" key="3">
    <source>
        <dbReference type="Proteomes" id="UP001163846"/>
    </source>
</evidence>
<feature type="domain" description="DUF6570" evidence="1">
    <location>
        <begin position="1"/>
        <end position="113"/>
    </location>
</feature>
<name>A0AA38UGD3_9AGAR</name>